<feature type="region of interest" description="Disordered" evidence="5">
    <location>
        <begin position="421"/>
        <end position="476"/>
    </location>
</feature>
<keyword evidence="2 4" id="KW-0479">Metal-binding</keyword>
<name>A0ABR1EV03_NECAM</name>
<comment type="cofactor">
    <cofactor evidence="4">
        <name>Zn(2+)</name>
        <dbReference type="ChEBI" id="CHEBI:29105"/>
    </cofactor>
</comment>
<gene>
    <name evidence="7" type="primary">Necator_chrX.g26205</name>
    <name evidence="7" type="ORF">RB195_026039</name>
</gene>
<protein>
    <recommendedName>
        <fullName evidence="4">Carbonic anhydrase</fullName>
        <ecNumber evidence="4">4.2.1.1</ecNumber>
    </recommendedName>
</protein>
<dbReference type="SUPFAM" id="SSF51069">
    <property type="entry name" value="Carbonic anhydrase"/>
    <property type="match status" value="1"/>
</dbReference>
<dbReference type="Gene3D" id="1.10.510.10">
    <property type="entry name" value="Transferase(Phosphotransferase) domain 1"/>
    <property type="match status" value="1"/>
</dbReference>
<keyword evidence="3 4" id="KW-0862">Zinc</keyword>
<dbReference type="Gene3D" id="1.25.10.10">
    <property type="entry name" value="Leucine-rich Repeat Variant"/>
    <property type="match status" value="1"/>
</dbReference>
<comment type="catalytic activity">
    <reaction evidence="4">
        <text>hydrogencarbonate + H(+) = CO2 + H2O</text>
        <dbReference type="Rhea" id="RHEA:10748"/>
        <dbReference type="ChEBI" id="CHEBI:15377"/>
        <dbReference type="ChEBI" id="CHEBI:15378"/>
        <dbReference type="ChEBI" id="CHEBI:16526"/>
        <dbReference type="ChEBI" id="CHEBI:17544"/>
        <dbReference type="EC" id="4.2.1.1"/>
    </reaction>
</comment>
<feature type="compositionally biased region" description="Basic and acidic residues" evidence="5">
    <location>
        <begin position="442"/>
        <end position="461"/>
    </location>
</feature>
<dbReference type="SUPFAM" id="SSF56112">
    <property type="entry name" value="Protein kinase-like (PK-like)"/>
    <property type="match status" value="1"/>
</dbReference>
<keyword evidence="4" id="KW-0456">Lyase</keyword>
<dbReference type="InterPro" id="IPR011989">
    <property type="entry name" value="ARM-like"/>
</dbReference>
<dbReference type="SMART" id="SM01057">
    <property type="entry name" value="Carb_anhydrase"/>
    <property type="match status" value="1"/>
</dbReference>
<dbReference type="InterPro" id="IPR023561">
    <property type="entry name" value="Carbonic_anhydrase_a-class"/>
</dbReference>
<dbReference type="Proteomes" id="UP001303046">
    <property type="component" value="Unassembled WGS sequence"/>
</dbReference>
<dbReference type="PANTHER" id="PTHR18952:SF250">
    <property type="entry name" value="CARBONIC ANHYDRASE 5-RELATED"/>
    <property type="match status" value="1"/>
</dbReference>
<dbReference type="InterPro" id="IPR016024">
    <property type="entry name" value="ARM-type_fold"/>
</dbReference>
<dbReference type="SUPFAM" id="SSF48371">
    <property type="entry name" value="ARM repeat"/>
    <property type="match status" value="1"/>
</dbReference>
<evidence type="ECO:0000256" key="4">
    <source>
        <dbReference type="RuleBase" id="RU367011"/>
    </source>
</evidence>
<dbReference type="InterPro" id="IPR011009">
    <property type="entry name" value="Kinase-like_dom_sf"/>
</dbReference>
<dbReference type="InterPro" id="IPR018338">
    <property type="entry name" value="Carbonic_anhydrase_a-class_CS"/>
</dbReference>
<sequence length="974" mass="108993">MGAQESANKRQEEVLDVDDEVPHSAAAYKLWSHIHPALRNKRISCTIFIRKLENGDGSLKYFENGIKLLKQLKHPNILKFVEGACAANDVSLVTERVQMLDLSFKTMSFVEIQSGLRHILEAITFLHNKISKMFNSSVFVCDNGEWKLGGFEFTSPPAISYEFTQSKFCDDARMGEFLSPEHQVKPATVPQGSSFVNDSYGFGKLIEYVLQDFDGKDEVVRSLKDVAAQLTVSDPAARLPLSALLDHPSLSNDLTEIITFCNTIQLREEEERNAFFGSIVARLRGLPEGVVARRLCRLLLSRYVLLEPKSHSELYPGLLVPTEDGEGVLSRNYYCAYMVPELVRLFRVRETAVRIALLSQFDRFARHVHRDCLQGFITDEVVQGCHDSDSHLVSASLRALATLVDILGAENVCPWHTTKKFGNGSPQRVRPSKSVLHISNSRTDRMNYNENAKSSDTRKSVLVDSPNNENEWLEEDKTDWNSDFSWSADWKDGDKSASVEDLDPDLPSEVKETSKQRKPATFPVANSKKDSAFDPRKANIIGSEFEINVVPKKCIEDDLFADLTPNIPTSTSLLEKLKDLQTTAHSVSPVSNISSKFAMLETSEDAGGWDDSEDISPINTTNNASTRTALNAFSNEDDDRIIQLSFVGIPSDEDHVKMETFEETITVIDMLPPMMLLLLPFIIEGSTAGEGAHWGYRDHNGPENWQKTCQDGFRQSPIDIRASDVDYALLHRMHFVHYDHAGPVNISNNGHTIIGDGFEKWGVKQPYIQGAGLKHRYRLVQFHFHWAQHDHLGSEHKIGGLHYPGELHLVHVRHDLTLPEAVRKPDGIAVVGVFLVIGHDGSSTAAVSSVLENIIFPGNSSSVQGFRARPLLPAHTEAFYRYEGSLTTPGCDEAVIWTVLADPIVTTRSQMKELRQVHSQEGGRFTHNYRPVQALNGRRILYRPSSFDKTFLCGGQQAISILTALLVMILGYLH</sequence>
<dbReference type="Gene3D" id="3.10.200.10">
    <property type="entry name" value="Alpha carbonic anhydrase"/>
    <property type="match status" value="1"/>
</dbReference>
<dbReference type="EMBL" id="JAVFWL010000006">
    <property type="protein sequence ID" value="KAK6766490.1"/>
    <property type="molecule type" value="Genomic_DNA"/>
</dbReference>
<evidence type="ECO:0000256" key="1">
    <source>
        <dbReference type="ARBA" id="ARBA00010718"/>
    </source>
</evidence>
<organism evidence="7 8">
    <name type="scientific">Necator americanus</name>
    <name type="common">Human hookworm</name>
    <dbReference type="NCBI Taxonomy" id="51031"/>
    <lineage>
        <taxon>Eukaryota</taxon>
        <taxon>Metazoa</taxon>
        <taxon>Ecdysozoa</taxon>
        <taxon>Nematoda</taxon>
        <taxon>Chromadorea</taxon>
        <taxon>Rhabditida</taxon>
        <taxon>Rhabditina</taxon>
        <taxon>Rhabditomorpha</taxon>
        <taxon>Strongyloidea</taxon>
        <taxon>Ancylostomatidae</taxon>
        <taxon>Bunostominae</taxon>
        <taxon>Necator</taxon>
    </lineage>
</organism>
<comment type="similarity">
    <text evidence="1 4">Belongs to the alpha-carbonic anhydrase family.</text>
</comment>
<feature type="region of interest" description="Disordered" evidence="5">
    <location>
        <begin position="491"/>
        <end position="531"/>
    </location>
</feature>
<dbReference type="Gene3D" id="3.30.200.20">
    <property type="entry name" value="Phosphorylase Kinase, domain 1"/>
    <property type="match status" value="1"/>
</dbReference>
<proteinExistence type="inferred from homology"/>
<evidence type="ECO:0000256" key="3">
    <source>
        <dbReference type="ARBA" id="ARBA00022833"/>
    </source>
</evidence>
<comment type="caution">
    <text evidence="7">The sequence shown here is derived from an EMBL/GenBank/DDBJ whole genome shotgun (WGS) entry which is preliminary data.</text>
</comment>
<dbReference type="InterPro" id="IPR001148">
    <property type="entry name" value="CA_dom"/>
</dbReference>
<evidence type="ECO:0000259" key="6">
    <source>
        <dbReference type="PROSITE" id="PS51144"/>
    </source>
</evidence>
<dbReference type="SMART" id="SM00220">
    <property type="entry name" value="S_TKc"/>
    <property type="match status" value="1"/>
</dbReference>
<reference evidence="7 8" key="1">
    <citation type="submission" date="2023-08" db="EMBL/GenBank/DDBJ databases">
        <title>A Necator americanus chromosomal reference genome.</title>
        <authorList>
            <person name="Ilik V."/>
            <person name="Petrzelkova K.J."/>
            <person name="Pardy F."/>
            <person name="Fuh T."/>
            <person name="Niatou-Singa F.S."/>
            <person name="Gouil Q."/>
            <person name="Baker L."/>
            <person name="Ritchie M.E."/>
            <person name="Jex A.R."/>
            <person name="Gazzola D."/>
            <person name="Li H."/>
            <person name="Toshio Fujiwara R."/>
            <person name="Zhan B."/>
            <person name="Aroian R.V."/>
            <person name="Pafco B."/>
            <person name="Schwarz E.M."/>
        </authorList>
    </citation>
    <scope>NUCLEOTIDE SEQUENCE [LARGE SCALE GENOMIC DNA]</scope>
    <source>
        <strain evidence="7 8">Aroian</strain>
        <tissue evidence="7">Whole animal</tissue>
    </source>
</reference>
<dbReference type="Pfam" id="PF00194">
    <property type="entry name" value="Carb_anhydrase"/>
    <property type="match status" value="1"/>
</dbReference>
<feature type="domain" description="Alpha-carbonic anhydrase" evidence="6">
    <location>
        <begin position="692"/>
        <end position="944"/>
    </location>
</feature>
<dbReference type="CDD" id="cd00326">
    <property type="entry name" value="alpha_CA"/>
    <property type="match status" value="1"/>
</dbReference>
<evidence type="ECO:0000256" key="2">
    <source>
        <dbReference type="ARBA" id="ARBA00022723"/>
    </source>
</evidence>
<dbReference type="PROSITE" id="PS00162">
    <property type="entry name" value="ALPHA_CA_1"/>
    <property type="match status" value="1"/>
</dbReference>
<dbReference type="PROSITE" id="PS51144">
    <property type="entry name" value="ALPHA_CA_2"/>
    <property type="match status" value="1"/>
</dbReference>
<dbReference type="PANTHER" id="PTHR18952">
    <property type="entry name" value="CARBONIC ANHYDRASE"/>
    <property type="match status" value="1"/>
</dbReference>
<dbReference type="InterPro" id="IPR000719">
    <property type="entry name" value="Prot_kinase_dom"/>
</dbReference>
<comment type="function">
    <text evidence="4">Reversible hydration of carbon dioxide.</text>
</comment>
<evidence type="ECO:0000313" key="7">
    <source>
        <dbReference type="EMBL" id="KAK6766490.1"/>
    </source>
</evidence>
<accession>A0ABR1EV03</accession>
<dbReference type="InterPro" id="IPR036398">
    <property type="entry name" value="CA_dom_sf"/>
</dbReference>
<dbReference type="EC" id="4.2.1.1" evidence="4"/>
<evidence type="ECO:0000256" key="5">
    <source>
        <dbReference type="SAM" id="MobiDB-lite"/>
    </source>
</evidence>
<keyword evidence="8" id="KW-1185">Reference proteome</keyword>
<evidence type="ECO:0000313" key="8">
    <source>
        <dbReference type="Proteomes" id="UP001303046"/>
    </source>
</evidence>